<name>A0AAC9XY67_9GAMM</name>
<dbReference type="AlphaFoldDB" id="A0AAC9XY67"/>
<dbReference type="GeneID" id="300942159"/>
<gene>
    <name evidence="1" type="ORF">PNIG_a2520</name>
</gene>
<evidence type="ECO:0000313" key="1">
    <source>
        <dbReference type="EMBL" id="ASM54529.1"/>
    </source>
</evidence>
<evidence type="ECO:0000313" key="2">
    <source>
        <dbReference type="Proteomes" id="UP000198329"/>
    </source>
</evidence>
<accession>A0AAC9XY67</accession>
<dbReference type="EMBL" id="CP011036">
    <property type="protein sequence ID" value="ASM54529.1"/>
    <property type="molecule type" value="Genomic_DNA"/>
</dbReference>
<proteinExistence type="predicted"/>
<dbReference type="Gene3D" id="1.10.3680.10">
    <property type="entry name" value="TerB-like"/>
    <property type="match status" value="1"/>
</dbReference>
<dbReference type="InterPro" id="IPR029024">
    <property type="entry name" value="TerB-like"/>
</dbReference>
<reference evidence="1 2" key="1">
    <citation type="submission" date="2015-03" db="EMBL/GenBank/DDBJ databases">
        <authorList>
            <person name="Xie B.-B."/>
            <person name="Rong J.-C."/>
            <person name="Qin Q.-L."/>
            <person name="Zhang Y.-Z."/>
        </authorList>
    </citation>
    <scope>NUCLEOTIDE SEQUENCE [LARGE SCALE GENOMIC DNA]</scope>
    <source>
        <strain evidence="1 2">KMM 661</strain>
    </source>
</reference>
<dbReference type="Proteomes" id="UP000198329">
    <property type="component" value="Chromosome I"/>
</dbReference>
<dbReference type="RefSeq" id="WP_157696009.1">
    <property type="nucleotide sequence ID" value="NZ_CP011036.1"/>
</dbReference>
<sequence length="128" mass="14484">MSLNNKAQQEVLLKLASDLMISDGVIDQSEKELINFVKSQCTEGVSELENFNLSEIRDVFGSKKAKVSMLLELIGLAHADGYYGKEEKVFINEIASVLNINEANLNELENWVRRQLDLVNDSVMFMEE</sequence>
<dbReference type="KEGG" id="png:PNIG_a2520"/>
<dbReference type="CDD" id="cd07177">
    <property type="entry name" value="terB_like"/>
    <property type="match status" value="1"/>
</dbReference>
<organism evidence="1 2">
    <name type="scientific">Pseudoalteromonas nigrifaciens</name>
    <dbReference type="NCBI Taxonomy" id="28109"/>
    <lineage>
        <taxon>Bacteria</taxon>
        <taxon>Pseudomonadati</taxon>
        <taxon>Pseudomonadota</taxon>
        <taxon>Gammaproteobacteria</taxon>
        <taxon>Alteromonadales</taxon>
        <taxon>Pseudoalteromonadaceae</taxon>
        <taxon>Pseudoalteromonas</taxon>
    </lineage>
</organism>
<dbReference type="SUPFAM" id="SSF158682">
    <property type="entry name" value="TerB-like"/>
    <property type="match status" value="1"/>
</dbReference>
<protein>
    <recommendedName>
        <fullName evidence="3">Tellurite resistance protein</fullName>
    </recommendedName>
</protein>
<evidence type="ECO:0008006" key="3">
    <source>
        <dbReference type="Google" id="ProtNLM"/>
    </source>
</evidence>
<keyword evidence="2" id="KW-1185">Reference proteome</keyword>